<feature type="compositionally biased region" description="Acidic residues" evidence="6">
    <location>
        <begin position="265"/>
        <end position="281"/>
    </location>
</feature>
<dbReference type="PROSITE" id="PS51194">
    <property type="entry name" value="HELICASE_CTER"/>
    <property type="match status" value="1"/>
</dbReference>
<keyword evidence="1" id="KW-0547">Nucleotide-binding</keyword>
<dbReference type="SMART" id="SM00487">
    <property type="entry name" value="DEXDc"/>
    <property type="match status" value="1"/>
</dbReference>
<proteinExistence type="predicted"/>
<dbReference type="Pfam" id="PF00270">
    <property type="entry name" value="DEAD"/>
    <property type="match status" value="1"/>
</dbReference>
<dbReference type="InterPro" id="IPR024590">
    <property type="entry name" value="HrpA_C"/>
</dbReference>
<feature type="domain" description="Helicase C-terminal" evidence="8">
    <location>
        <begin position="286"/>
        <end position="458"/>
    </location>
</feature>
<evidence type="ECO:0000259" key="8">
    <source>
        <dbReference type="PROSITE" id="PS51194"/>
    </source>
</evidence>
<dbReference type="PANTHER" id="PTHR18934:SF99">
    <property type="entry name" value="ATP-DEPENDENT RNA HELICASE DHX37-RELATED"/>
    <property type="match status" value="1"/>
</dbReference>
<keyword evidence="2 9" id="KW-0378">Hydrolase</keyword>
<dbReference type="GO" id="GO:0016787">
    <property type="term" value="F:hydrolase activity"/>
    <property type="evidence" value="ECO:0007669"/>
    <property type="project" value="UniProtKB-KW"/>
</dbReference>
<protein>
    <submittedName>
        <fullName evidence="9">ATP-dependent RNA helicase HrpA</fullName>
        <ecNumber evidence="9">3.6.4.13</ecNumber>
    </submittedName>
</protein>
<dbReference type="InterPro" id="IPR011709">
    <property type="entry name" value="DEAD-box_helicase_OB_fold"/>
</dbReference>
<feature type="domain" description="Helicase ATP-binding" evidence="7">
    <location>
        <begin position="69"/>
        <end position="232"/>
    </location>
</feature>
<dbReference type="Proteomes" id="UP000249516">
    <property type="component" value="Unassembled WGS sequence"/>
</dbReference>
<dbReference type="CDD" id="cd18791">
    <property type="entry name" value="SF2_C_RHA"/>
    <property type="match status" value="1"/>
</dbReference>
<feature type="compositionally biased region" description="Basic residues" evidence="6">
    <location>
        <begin position="518"/>
        <end position="528"/>
    </location>
</feature>
<evidence type="ECO:0000256" key="5">
    <source>
        <dbReference type="SAM" id="Coils"/>
    </source>
</evidence>
<keyword evidence="5" id="KW-0175">Coiled coil</keyword>
<gene>
    <name evidence="9" type="primary">hrpA</name>
    <name evidence="9" type="ORF">C1C97_003290</name>
</gene>
<organism evidence="9 10">
    <name type="scientific">Kocuria tytonis</name>
    <dbReference type="NCBI Taxonomy" id="2054280"/>
    <lineage>
        <taxon>Bacteria</taxon>
        <taxon>Bacillati</taxon>
        <taxon>Actinomycetota</taxon>
        <taxon>Actinomycetes</taxon>
        <taxon>Micrococcales</taxon>
        <taxon>Micrococcaceae</taxon>
        <taxon>Kocuria</taxon>
    </lineage>
</organism>
<dbReference type="GO" id="GO:0005524">
    <property type="term" value="F:ATP binding"/>
    <property type="evidence" value="ECO:0007669"/>
    <property type="project" value="UniProtKB-KW"/>
</dbReference>
<dbReference type="InterPro" id="IPR014001">
    <property type="entry name" value="Helicase_ATP-bd"/>
</dbReference>
<dbReference type="NCBIfam" id="TIGR01967">
    <property type="entry name" value="DEAH_box_HrpA"/>
    <property type="match status" value="1"/>
</dbReference>
<dbReference type="InterPro" id="IPR027417">
    <property type="entry name" value="P-loop_NTPase"/>
</dbReference>
<feature type="coiled-coil region" evidence="5">
    <location>
        <begin position="817"/>
        <end position="844"/>
    </location>
</feature>
<dbReference type="Pfam" id="PF21010">
    <property type="entry name" value="HA2_C"/>
    <property type="match status" value="1"/>
</dbReference>
<dbReference type="Pfam" id="PF07717">
    <property type="entry name" value="OB_NTP_bind"/>
    <property type="match status" value="1"/>
</dbReference>
<dbReference type="Gene3D" id="3.40.50.300">
    <property type="entry name" value="P-loop containing nucleotide triphosphate hydrolases"/>
    <property type="match status" value="2"/>
</dbReference>
<feature type="region of interest" description="Disordered" evidence="6">
    <location>
        <begin position="495"/>
        <end position="536"/>
    </location>
</feature>
<feature type="region of interest" description="Disordered" evidence="6">
    <location>
        <begin position="1086"/>
        <end position="1144"/>
    </location>
</feature>
<evidence type="ECO:0000313" key="9">
    <source>
        <dbReference type="EMBL" id="RKQ37171.1"/>
    </source>
</evidence>
<evidence type="ECO:0000256" key="2">
    <source>
        <dbReference type="ARBA" id="ARBA00022801"/>
    </source>
</evidence>
<dbReference type="InterPro" id="IPR011545">
    <property type="entry name" value="DEAD/DEAH_box_helicase_dom"/>
</dbReference>
<dbReference type="GO" id="GO:0003723">
    <property type="term" value="F:RNA binding"/>
    <property type="evidence" value="ECO:0007669"/>
    <property type="project" value="TreeGrafter"/>
</dbReference>
<keyword evidence="3 9" id="KW-0347">Helicase</keyword>
<dbReference type="SMART" id="SM00490">
    <property type="entry name" value="HELICc"/>
    <property type="match status" value="1"/>
</dbReference>
<feature type="region of interest" description="Disordered" evidence="6">
    <location>
        <begin position="252"/>
        <end position="281"/>
    </location>
</feature>
<evidence type="ECO:0000259" key="7">
    <source>
        <dbReference type="PROSITE" id="PS51192"/>
    </source>
</evidence>
<sequence length="1421" mass="157877">MAGTHRPVGHEARPTFSAHCARPVGGRSVTPVCRGRPVDCCVVMTELSTPPRIVYPDNLPVSARREDIMAAIRENQVVVVAGETGSGKTTQLPKMCLELGLGEGGLIGHTQPRRIAARSVAERIAHELGERVGATVGYQVRFTSEVGKDSKVKLMTDGIMLAEISHDPQLSRYNAIIIDEAHERSLNIDFLLGYLRRLLPRRPDLKVIITSATIDPQRFAEHFAHEDPEHPDAAPEPAPVIEVSGRTYPVEVRYRPLTQERSGDGGDDEEDTGDGLADEDRDPIDAVCDAVVELSREPRGDILVFFAGEREIRDAQDALQRVIDSHRSLSGTQILPLFGRLSMAEQNRVFSQSSHRRIVLATNVAETSLTVPGIKYVIDPGTARISRYSARTKVQRLPIERISQASARQRAGRCGRVSDGVCIRLYSEADFASRPEFTDPEILRTNLAAVILQMIAVGVVSQPTDITEFPFVQKPDPRAVKDGVVLLRELSALRGSGDPHEDDAAASPSRPDGTSRGARSRGGRRRRGGDRARGPLTRTGEILAALPVDPRLGRMIVEAQRRGCVREVLVLTAALTVQDPRERPLEKRQAADEFHARFKDKTSDFLSYGLLWQYLQEQQAELSSSQFRKLCRREFLNFLRIREWQDLYAQLRQIARQVGIDAGGSREIDVAANQDAVHKSLLSGLLSNIGVRDERTREYRGARGTRFAIFPGSALFKKSPDWIVSAELVETSRLWARTNAAIKPEWAEEIAPQLVKHSYSEPHWSRSRGAVMASEKVTLYGLPLVAERPVLFSQVDPRLSRELFIRHALVEGDWQTRHTFVKRNRRAVAEVEELENRMRRKDLRVDDQVLFDFYDARVPATVVSQRHFDAWWKNARHEDEHLLDLTREDLIAPEAPSLDTESFPRAWQVRSAEGDLSLDLDYEFAPGTDTADGVTVRIPVLFLDRLAPEQFEWHIPGLRVELVTALIKSLPKAVRRNFVPAPDTAATAVARLDEEFDPATDSLLESLATVLRRLRGHPVQASDFQPGTLPAHLRMRFEVRDARNRVLGRGSDLPELKQRLRPAVREALAASLGGAVAQLYDAAQDASPASGRSASGRDDVAGRGSGRGHRRSGRGANATPERPAASLERTGLTSWPEPDPPRSVETVVAGQTVTGYPTLVAVPSAKAGSTDVPRVDVRILSDPEEQRVAQRDGVIALLQHVLPSVHRYVVEHLSQKERLIFTQNPHGSVEALIHDCTVAAIDRLVPQDPPFTREQFRELTEHVRAELIDTVFAVSTLVTTTLTEANTVRKRLKKPGSLGAVPAFKDMAEQVDRLVHPGFVARTGWQALQHLPRYLAGVNGRLDKLSGHLQRDAVAMRTVHDLEAEYQAARDAVPADAPVPAALTRVRWDLEELRISFFAQELGTAHTVSEKRIRKQLRDLG</sequence>
<dbReference type="SUPFAM" id="SSF52540">
    <property type="entry name" value="P-loop containing nucleoside triphosphate hydrolases"/>
    <property type="match status" value="1"/>
</dbReference>
<dbReference type="Gene3D" id="1.20.120.1080">
    <property type="match status" value="1"/>
</dbReference>
<keyword evidence="10" id="KW-1185">Reference proteome</keyword>
<dbReference type="PROSITE" id="PS51192">
    <property type="entry name" value="HELICASE_ATP_BIND_1"/>
    <property type="match status" value="1"/>
</dbReference>
<evidence type="ECO:0000256" key="1">
    <source>
        <dbReference type="ARBA" id="ARBA00022741"/>
    </source>
</evidence>
<dbReference type="SMART" id="SM00847">
    <property type="entry name" value="HA2"/>
    <property type="match status" value="1"/>
</dbReference>
<dbReference type="GO" id="GO:0003724">
    <property type="term" value="F:RNA helicase activity"/>
    <property type="evidence" value="ECO:0007669"/>
    <property type="project" value="UniProtKB-EC"/>
</dbReference>
<dbReference type="Pfam" id="PF00271">
    <property type="entry name" value="Helicase_C"/>
    <property type="match status" value="1"/>
</dbReference>
<dbReference type="SMART" id="SM00382">
    <property type="entry name" value="AAA"/>
    <property type="match status" value="1"/>
</dbReference>
<dbReference type="InterPro" id="IPR010222">
    <property type="entry name" value="RNA_helicase_HrpA"/>
</dbReference>
<dbReference type="EMBL" id="PNJG02000001">
    <property type="protein sequence ID" value="RKQ37171.1"/>
    <property type="molecule type" value="Genomic_DNA"/>
</dbReference>
<dbReference type="InterPro" id="IPR003593">
    <property type="entry name" value="AAA+_ATPase"/>
</dbReference>
<accession>A0A495AAQ4</accession>
<evidence type="ECO:0000256" key="6">
    <source>
        <dbReference type="SAM" id="MobiDB-lite"/>
    </source>
</evidence>
<keyword evidence="4" id="KW-0067">ATP-binding</keyword>
<dbReference type="Pfam" id="PF11898">
    <property type="entry name" value="DUF3418"/>
    <property type="match status" value="1"/>
</dbReference>
<dbReference type="EC" id="3.6.4.13" evidence="9"/>
<reference evidence="9 10" key="1">
    <citation type="submission" date="2018-10" db="EMBL/GenBank/DDBJ databases">
        <title>Kocuria tytouropygialis sp. nov., isolated from the uropygial gland of an American barn owl (Tyto furcata).</title>
        <authorList>
            <person name="Braun M.S."/>
            <person name="Wang E."/>
            <person name="Zimmermann S."/>
            <person name="Wagner H."/>
            <person name="Wink M."/>
        </authorList>
    </citation>
    <scope>NUCLEOTIDE SEQUENCE [LARGE SCALE GENOMIC DNA]</scope>
    <source>
        <strain evidence="9 10">442</strain>
    </source>
</reference>
<evidence type="ECO:0000313" key="10">
    <source>
        <dbReference type="Proteomes" id="UP000249516"/>
    </source>
</evidence>
<evidence type="ECO:0000256" key="3">
    <source>
        <dbReference type="ARBA" id="ARBA00022806"/>
    </source>
</evidence>
<evidence type="ECO:0000256" key="4">
    <source>
        <dbReference type="ARBA" id="ARBA00022840"/>
    </source>
</evidence>
<dbReference type="OrthoDB" id="9805617at2"/>
<dbReference type="PANTHER" id="PTHR18934">
    <property type="entry name" value="ATP-DEPENDENT RNA HELICASE"/>
    <property type="match status" value="1"/>
</dbReference>
<comment type="caution">
    <text evidence="9">The sequence shown here is derived from an EMBL/GenBank/DDBJ whole genome shotgun (WGS) entry which is preliminary data.</text>
</comment>
<dbReference type="InterPro" id="IPR007502">
    <property type="entry name" value="Helicase-assoc_dom"/>
</dbReference>
<dbReference type="InterPro" id="IPR001650">
    <property type="entry name" value="Helicase_C-like"/>
</dbReference>
<name>A0A495AAQ4_9MICC</name>